<gene>
    <name evidence="1" type="ORF">ACEZ3G_13825</name>
</gene>
<accession>A0ACC7LRC2</accession>
<name>A0ACC7LRC2_9FLAO</name>
<sequence>MRKKLLNFIITLVLAAVFSELLPWWGVMLAAFLSGLFIPLKRMAVFMVPFLAIALFWISYAYSISSANDFIMAKKIAVLFPLEGNVNLLLLITGIVGGLAAGIAGVFGNQCAVLVKK</sequence>
<keyword evidence="2" id="KW-1185">Reference proteome</keyword>
<proteinExistence type="predicted"/>
<dbReference type="Proteomes" id="UP001595191">
    <property type="component" value="Unassembled WGS sequence"/>
</dbReference>
<organism evidence="1 2">
    <name type="scientific">Meishania litoralis</name>
    <dbReference type="NCBI Taxonomy" id="3434685"/>
    <lineage>
        <taxon>Bacteria</taxon>
        <taxon>Pseudomonadati</taxon>
        <taxon>Bacteroidota</taxon>
        <taxon>Flavobacteriia</taxon>
        <taxon>Flavobacteriales</taxon>
        <taxon>Flavobacteriaceae</taxon>
        <taxon>Meishania</taxon>
    </lineage>
</organism>
<evidence type="ECO:0000313" key="2">
    <source>
        <dbReference type="Proteomes" id="UP001595191"/>
    </source>
</evidence>
<protein>
    <submittedName>
        <fullName evidence="1">Uncharacterized protein</fullName>
    </submittedName>
</protein>
<comment type="caution">
    <text evidence="1">The sequence shown here is derived from an EMBL/GenBank/DDBJ whole genome shotgun (WGS) entry which is preliminary data.</text>
</comment>
<reference evidence="1" key="1">
    <citation type="submission" date="2024-09" db="EMBL/GenBank/DDBJ databases">
        <authorList>
            <person name="Liu J."/>
        </authorList>
    </citation>
    <scope>NUCLEOTIDE SEQUENCE</scope>
    <source>
        <strain evidence="1">NBU2967</strain>
    </source>
</reference>
<evidence type="ECO:0000313" key="1">
    <source>
        <dbReference type="EMBL" id="MFH6604562.1"/>
    </source>
</evidence>
<dbReference type="EMBL" id="JBHFPV010000004">
    <property type="protein sequence ID" value="MFH6604562.1"/>
    <property type="molecule type" value="Genomic_DNA"/>
</dbReference>